<sequence>DPSMVEDFSNILSSNRISNWIVGTIDTLTPGLVRISENVKNIEISKY</sequence>
<dbReference type="EMBL" id="BARU01018975">
    <property type="protein sequence ID" value="GAH61497.1"/>
    <property type="molecule type" value="Genomic_DNA"/>
</dbReference>
<reference evidence="1" key="1">
    <citation type="journal article" date="2014" name="Front. Microbiol.">
        <title>High frequency of phylogenetically diverse reductive dehalogenase-homologous genes in deep subseafloor sedimentary metagenomes.</title>
        <authorList>
            <person name="Kawai M."/>
            <person name="Futagami T."/>
            <person name="Toyoda A."/>
            <person name="Takaki Y."/>
            <person name="Nishi S."/>
            <person name="Hori S."/>
            <person name="Arai W."/>
            <person name="Tsubouchi T."/>
            <person name="Morono Y."/>
            <person name="Uchiyama I."/>
            <person name="Ito T."/>
            <person name="Fujiyama A."/>
            <person name="Inagaki F."/>
            <person name="Takami H."/>
        </authorList>
    </citation>
    <scope>NUCLEOTIDE SEQUENCE</scope>
    <source>
        <strain evidence="1">Expedition CK06-06</strain>
    </source>
</reference>
<accession>X1GWH9</accession>
<gene>
    <name evidence="1" type="ORF">S03H2_31306</name>
</gene>
<name>X1GWH9_9ZZZZ</name>
<dbReference type="AlphaFoldDB" id="X1GWH9"/>
<feature type="non-terminal residue" evidence="1">
    <location>
        <position position="1"/>
    </location>
</feature>
<comment type="caution">
    <text evidence="1">The sequence shown here is derived from an EMBL/GenBank/DDBJ whole genome shotgun (WGS) entry which is preliminary data.</text>
</comment>
<organism evidence="1">
    <name type="scientific">marine sediment metagenome</name>
    <dbReference type="NCBI Taxonomy" id="412755"/>
    <lineage>
        <taxon>unclassified sequences</taxon>
        <taxon>metagenomes</taxon>
        <taxon>ecological metagenomes</taxon>
    </lineage>
</organism>
<evidence type="ECO:0000313" key="1">
    <source>
        <dbReference type="EMBL" id="GAH61497.1"/>
    </source>
</evidence>
<protein>
    <submittedName>
        <fullName evidence="1">Uncharacterized protein</fullName>
    </submittedName>
</protein>
<proteinExistence type="predicted"/>